<sequence length="460" mass="50401">MPPLTIQPLTQTSGELLYLTSLFESNLFNQQAEGTQGGIGNTVGNTVGGGNSVNSALSGRKINLLDLPEGLHAWLNGKEDVSGESQGSKVVGSNSGSFNSNNKLEIIRRARMTTKELHQRRLKFLSTSLACMGSYSQHRVLLSKQELQSYTRNKNLNLQKSHKKLENLTLSNYEILKNQLLGQKLELQKTLENLKILETLQQHKQTLNLLSHHLPLSTRSSVTLRLLPVGHPQEARCNKAATENVKKSFKGKVNVHSVWKIENRNLLDAFQAGAEVGGKVKGLFCTIPPTSLPHLICHCMSPATNVLHSSPQEAEIPTASYVSNLLANSNPVKFPRNFSRHSTLSDRGTGVQFLALCRVLVNKVTVVKQGYSGEGDAIYNSVEEEYRLNKGGNVLPEFVICYTADEGAKEAGGEGEGNSKWTRYERKYGGYVEELTGAGAALDEKLFDEVGGGKCCSSFM</sequence>
<accession>A0A9W7DTE8</accession>
<proteinExistence type="predicted"/>
<dbReference type="Proteomes" id="UP001162640">
    <property type="component" value="Unassembled WGS sequence"/>
</dbReference>
<reference evidence="2" key="1">
    <citation type="journal article" date="2023" name="Commun. Biol.">
        <title>Genome analysis of Parmales, the sister group of diatoms, reveals the evolutionary specialization of diatoms from phago-mixotrophs to photoautotrophs.</title>
        <authorList>
            <person name="Ban H."/>
            <person name="Sato S."/>
            <person name="Yoshikawa S."/>
            <person name="Yamada K."/>
            <person name="Nakamura Y."/>
            <person name="Ichinomiya M."/>
            <person name="Sato N."/>
            <person name="Blanc-Mathieu R."/>
            <person name="Endo H."/>
            <person name="Kuwata A."/>
            <person name="Ogata H."/>
        </authorList>
    </citation>
    <scope>NUCLEOTIDE SEQUENCE [LARGE SCALE GENOMIC DNA]</scope>
</reference>
<name>A0A9W7DTE8_9STRA</name>
<gene>
    <name evidence="1" type="ORF">TL16_g01665</name>
</gene>
<dbReference type="EMBL" id="BLQM01000038">
    <property type="protein sequence ID" value="GMH54408.1"/>
    <property type="molecule type" value="Genomic_DNA"/>
</dbReference>
<organism evidence="1 2">
    <name type="scientific">Triparma laevis f. inornata</name>
    <dbReference type="NCBI Taxonomy" id="1714386"/>
    <lineage>
        <taxon>Eukaryota</taxon>
        <taxon>Sar</taxon>
        <taxon>Stramenopiles</taxon>
        <taxon>Ochrophyta</taxon>
        <taxon>Bolidophyceae</taxon>
        <taxon>Parmales</taxon>
        <taxon>Triparmaceae</taxon>
        <taxon>Triparma</taxon>
    </lineage>
</organism>
<dbReference type="AlphaFoldDB" id="A0A9W7DTE8"/>
<evidence type="ECO:0000313" key="1">
    <source>
        <dbReference type="EMBL" id="GMH54408.1"/>
    </source>
</evidence>
<comment type="caution">
    <text evidence="1">The sequence shown here is derived from an EMBL/GenBank/DDBJ whole genome shotgun (WGS) entry which is preliminary data.</text>
</comment>
<protein>
    <submittedName>
        <fullName evidence="1">Uncharacterized protein</fullName>
    </submittedName>
</protein>
<evidence type="ECO:0000313" key="2">
    <source>
        <dbReference type="Proteomes" id="UP001162640"/>
    </source>
</evidence>